<dbReference type="Gene3D" id="3.90.550.10">
    <property type="entry name" value="Spore Coat Polysaccharide Biosynthesis Protein SpsA, Chain A"/>
    <property type="match status" value="1"/>
</dbReference>
<dbReference type="InterPro" id="IPR001173">
    <property type="entry name" value="Glyco_trans_2-like"/>
</dbReference>
<evidence type="ECO:0000313" key="3">
    <source>
        <dbReference type="Proteomes" id="UP001337681"/>
    </source>
</evidence>
<comment type="caution">
    <text evidence="2">The sequence shown here is derived from an EMBL/GenBank/DDBJ whole genome shotgun (WGS) entry which is preliminary data.</text>
</comment>
<dbReference type="PANTHER" id="PTHR43685">
    <property type="entry name" value="GLYCOSYLTRANSFERASE"/>
    <property type="match status" value="1"/>
</dbReference>
<dbReference type="EMBL" id="JAZDQU010000001">
    <property type="protein sequence ID" value="MEE1883919.1"/>
    <property type="molecule type" value="Genomic_DNA"/>
</dbReference>
<dbReference type="Pfam" id="PF00535">
    <property type="entry name" value="Glycos_transf_2"/>
    <property type="match status" value="1"/>
</dbReference>
<dbReference type="PANTHER" id="PTHR43685:SF2">
    <property type="entry name" value="GLYCOSYLTRANSFERASE 2-LIKE DOMAIN-CONTAINING PROTEIN"/>
    <property type="match status" value="1"/>
</dbReference>
<evidence type="ECO:0000313" key="2">
    <source>
        <dbReference type="EMBL" id="MEE1883919.1"/>
    </source>
</evidence>
<dbReference type="Proteomes" id="UP001337681">
    <property type="component" value="Unassembled WGS sequence"/>
</dbReference>
<accession>A0ABU7GXY4</accession>
<dbReference type="RefSeq" id="WP_330144844.1">
    <property type="nucleotide sequence ID" value="NZ_JAZDQU010000001.1"/>
</dbReference>
<dbReference type="GO" id="GO:0016757">
    <property type="term" value="F:glycosyltransferase activity"/>
    <property type="evidence" value="ECO:0007669"/>
    <property type="project" value="UniProtKB-KW"/>
</dbReference>
<dbReference type="SUPFAM" id="SSF53448">
    <property type="entry name" value="Nucleotide-diphospho-sugar transferases"/>
    <property type="match status" value="1"/>
</dbReference>
<protein>
    <submittedName>
        <fullName evidence="2">Glycosyltransferase family A protein</fullName>
        <ecNumber evidence="2">2.4.-.-</ecNumber>
    </submittedName>
</protein>
<dbReference type="EC" id="2.4.-.-" evidence="2"/>
<keyword evidence="3" id="KW-1185">Reference proteome</keyword>
<keyword evidence="2" id="KW-0808">Transferase</keyword>
<dbReference type="CDD" id="cd00761">
    <property type="entry name" value="Glyco_tranf_GTA_type"/>
    <property type="match status" value="1"/>
</dbReference>
<feature type="domain" description="Glycosyltransferase 2-like" evidence="1">
    <location>
        <begin position="6"/>
        <end position="131"/>
    </location>
</feature>
<keyword evidence="2" id="KW-0328">Glycosyltransferase</keyword>
<gene>
    <name evidence="2" type="ORF">VRU49_00675</name>
</gene>
<proteinExistence type="predicted"/>
<name>A0ABU7GXY4_9SPHI</name>
<evidence type="ECO:0000259" key="1">
    <source>
        <dbReference type="Pfam" id="PF00535"/>
    </source>
</evidence>
<dbReference type="InterPro" id="IPR029044">
    <property type="entry name" value="Nucleotide-diphossugar_trans"/>
</dbReference>
<sequence length="326" mass="37066">MHELVSVIIPVYNGEKYIIQTLESVLNQTYHNLEIIIINDGSTDNTLKLLETVKSEIITIINQENKGVSHAKQVGLNNAKGHFIQYLDADDLLSLDKIEVQVNALKQHPNSIAVCSTIHFFDHENHLNNVPSEYEDKFLYSTDSPVDFLINLYGGNRNGGSMIQPNAFLTPISIINKMGGWDISISPCPDEDGEYFCRAILASEGIVYTSNTYNYYRKFLKKNSLSALKDRPATERLFKSILLKKEHLFKHKQTEQAKYAIAQQLISLAVETYPKYTSLSENIIEEINKIGTYSFLPISGGPMIQKLSKFIGWRLARKIQYKINKK</sequence>
<reference evidence="2 3" key="1">
    <citation type="submission" date="2024-01" db="EMBL/GenBank/DDBJ databases">
        <title>Pedobacter sp. nov., isolated from oil-contaminated soil.</title>
        <authorList>
            <person name="Le N.T.T."/>
        </authorList>
    </citation>
    <scope>NUCLEOTIDE SEQUENCE [LARGE SCALE GENOMIC DNA]</scope>
    <source>
        <strain evidence="2 3">VNH31</strain>
    </source>
</reference>
<organism evidence="2 3">
    <name type="scientific">Pedobacter flavus</name>
    <dbReference type="NCBI Taxonomy" id="3113906"/>
    <lineage>
        <taxon>Bacteria</taxon>
        <taxon>Pseudomonadati</taxon>
        <taxon>Bacteroidota</taxon>
        <taxon>Sphingobacteriia</taxon>
        <taxon>Sphingobacteriales</taxon>
        <taxon>Sphingobacteriaceae</taxon>
        <taxon>Pedobacter</taxon>
    </lineage>
</organism>
<dbReference type="InterPro" id="IPR050834">
    <property type="entry name" value="Glycosyltransf_2"/>
</dbReference>